<dbReference type="STRING" id="1617426.TR69_WS6001001336"/>
<dbReference type="Pfam" id="PF00155">
    <property type="entry name" value="Aminotran_1_2"/>
    <property type="match status" value="1"/>
</dbReference>
<evidence type="ECO:0000256" key="1">
    <source>
        <dbReference type="ARBA" id="ARBA00001933"/>
    </source>
</evidence>
<keyword evidence="4" id="KW-0436">Ligase</keyword>
<dbReference type="GO" id="GO:0030170">
    <property type="term" value="F:pyridoxal phosphate binding"/>
    <property type="evidence" value="ECO:0007669"/>
    <property type="project" value="InterPro"/>
</dbReference>
<dbReference type="InterPro" id="IPR015424">
    <property type="entry name" value="PyrdxlP-dep_Trfase"/>
</dbReference>
<dbReference type="AlphaFoldDB" id="A0A136LWL5"/>
<reference evidence="4 5" key="1">
    <citation type="submission" date="2015-02" db="EMBL/GenBank/DDBJ databases">
        <title>Improved understanding of the partial-nitritation anammox process through 23 genomes representing the majority of the microbial community.</title>
        <authorList>
            <person name="Speth D.R."/>
            <person name="In T Zandt M."/>
            <person name="Guerrero Cruz S."/>
            <person name="Jetten M.S."/>
            <person name="Dutilh B.E."/>
        </authorList>
    </citation>
    <scope>NUCLEOTIDE SEQUENCE [LARGE SCALE GENOMIC DNA]</scope>
    <source>
        <strain evidence="4">OLB20</strain>
    </source>
</reference>
<dbReference type="InterPro" id="IPR015422">
    <property type="entry name" value="PyrdxlP-dep_Trfase_small"/>
</dbReference>
<dbReference type="EC" id="2.3.1.29" evidence="4"/>
<organism evidence="4 5">
    <name type="scientific">candidate division WS6 bacterium OLB20</name>
    <dbReference type="NCBI Taxonomy" id="1617426"/>
    <lineage>
        <taxon>Bacteria</taxon>
        <taxon>Candidatus Dojkabacteria</taxon>
    </lineage>
</organism>
<name>A0A136LWL5_9BACT</name>
<dbReference type="InterPro" id="IPR015421">
    <property type="entry name" value="PyrdxlP-dep_Trfase_major"/>
</dbReference>
<dbReference type="PATRIC" id="fig|1617426.3.peg.1319"/>
<dbReference type="InterPro" id="IPR050087">
    <property type="entry name" value="AON_synthase_class-II"/>
</dbReference>
<feature type="domain" description="Aminotransferase class I/classII large" evidence="3">
    <location>
        <begin position="47"/>
        <end position="407"/>
    </location>
</feature>
<gene>
    <name evidence="4" type="primary">kbl</name>
    <name evidence="4" type="ORF">TR69_WS6001001336</name>
</gene>
<dbReference type="SUPFAM" id="SSF53383">
    <property type="entry name" value="PLP-dependent transferases"/>
    <property type="match status" value="1"/>
</dbReference>
<dbReference type="EMBL" id="JYNZ01000005">
    <property type="protein sequence ID" value="KXK26043.1"/>
    <property type="molecule type" value="Genomic_DNA"/>
</dbReference>
<dbReference type="Gene3D" id="3.90.1150.10">
    <property type="entry name" value="Aspartate Aminotransferase, domain 1"/>
    <property type="match status" value="1"/>
</dbReference>
<dbReference type="Proteomes" id="UP000070457">
    <property type="component" value="Unassembled WGS sequence"/>
</dbReference>
<dbReference type="GO" id="GO:0008890">
    <property type="term" value="F:glycine C-acetyltransferase activity"/>
    <property type="evidence" value="ECO:0007669"/>
    <property type="project" value="UniProtKB-EC"/>
</dbReference>
<sequence>MSKSKFFSVLQSEIDRIDSAKTSKRNEKLITGFTDDPSPRAIINGKPVLVFNSNDYLGLRFHPALKEAEHEASSKFGTGPGAVRFISGTLAVHRELEEKLAAFHGRDDAIVFSSAFAANNAVIFSLIAGQSKDSLVSNDVLVISDELNHRSIIDGIRLANLPKEQRAIFAHMDVDDLERVLKENTGKFSRALIITDGVFSMLGEIQHLQRIREIADRYDCSYPQGILLLVDDAHGIGALGKGHGTEDIENTKSDILIGTLGKALGSDGGYVTADQVIIDYLRESAATYIYSNSISPGTAGAGIAAIELLRGNDGQKLLKKLNDNIALFKKMAAENGFTMAADSWHPIQPLLIGDPERTKQLVALLMDKNILVTSINYPVVAKGKDEIRIQLSALHTSEDIEELITALKEAQETIAF</sequence>
<keyword evidence="4" id="KW-0012">Acyltransferase</keyword>
<accession>A0A136LWL5</accession>
<dbReference type="GO" id="GO:0016874">
    <property type="term" value="F:ligase activity"/>
    <property type="evidence" value="ECO:0007669"/>
    <property type="project" value="UniProtKB-KW"/>
</dbReference>
<evidence type="ECO:0000259" key="3">
    <source>
        <dbReference type="Pfam" id="PF00155"/>
    </source>
</evidence>
<keyword evidence="2 4" id="KW-0808">Transferase</keyword>
<evidence type="ECO:0000313" key="4">
    <source>
        <dbReference type="EMBL" id="KXK26043.1"/>
    </source>
</evidence>
<evidence type="ECO:0000256" key="2">
    <source>
        <dbReference type="ARBA" id="ARBA00022679"/>
    </source>
</evidence>
<comment type="caution">
    <text evidence="4">The sequence shown here is derived from an EMBL/GenBank/DDBJ whole genome shotgun (WGS) entry which is preliminary data.</text>
</comment>
<dbReference type="InterPro" id="IPR004839">
    <property type="entry name" value="Aminotransferase_I/II_large"/>
</dbReference>
<protein>
    <submittedName>
        <fullName evidence="4">2-amino-3-ketobutyrate coenzyme A ligase</fullName>
        <ecNumber evidence="4">2.3.1.29</ecNumber>
    </submittedName>
</protein>
<proteinExistence type="predicted"/>
<dbReference type="Gene3D" id="3.40.640.10">
    <property type="entry name" value="Type I PLP-dependent aspartate aminotransferase-like (Major domain)"/>
    <property type="match status" value="1"/>
</dbReference>
<comment type="cofactor">
    <cofactor evidence="1">
        <name>pyridoxal 5'-phosphate</name>
        <dbReference type="ChEBI" id="CHEBI:597326"/>
    </cofactor>
</comment>
<dbReference type="PANTHER" id="PTHR13693">
    <property type="entry name" value="CLASS II AMINOTRANSFERASE/8-AMINO-7-OXONONANOATE SYNTHASE"/>
    <property type="match status" value="1"/>
</dbReference>
<evidence type="ECO:0000313" key="5">
    <source>
        <dbReference type="Proteomes" id="UP000070457"/>
    </source>
</evidence>